<accession>A0A8J5ELU1</accession>
<evidence type="ECO:0000256" key="3">
    <source>
        <dbReference type="ARBA" id="ARBA00022448"/>
    </source>
</evidence>
<feature type="transmembrane region" description="Helical" evidence="9">
    <location>
        <begin position="215"/>
        <end position="237"/>
    </location>
</feature>
<comment type="subcellular location">
    <subcellularLocation>
        <location evidence="1">Membrane</location>
        <topology evidence="1">Multi-pass membrane protein</topology>
    </subcellularLocation>
</comment>
<proteinExistence type="inferred from homology"/>
<evidence type="ECO:0000313" key="10">
    <source>
        <dbReference type="EMBL" id="KAG6467968.1"/>
    </source>
</evidence>
<evidence type="ECO:0000256" key="8">
    <source>
        <dbReference type="ARBA" id="ARBA00023136"/>
    </source>
</evidence>
<feature type="transmembrane region" description="Helical" evidence="9">
    <location>
        <begin position="48"/>
        <end position="72"/>
    </location>
</feature>
<keyword evidence="4 9" id="KW-0812">Transmembrane</keyword>
<evidence type="ECO:0000256" key="9">
    <source>
        <dbReference type="SAM" id="Phobius"/>
    </source>
</evidence>
<dbReference type="GO" id="GO:0016020">
    <property type="term" value="C:membrane"/>
    <property type="evidence" value="ECO:0007669"/>
    <property type="project" value="UniProtKB-SubCell"/>
</dbReference>
<keyword evidence="3" id="KW-0813">Transport</keyword>
<dbReference type="GO" id="GO:0035673">
    <property type="term" value="F:oligopeptide transmembrane transporter activity"/>
    <property type="evidence" value="ECO:0007669"/>
    <property type="project" value="InterPro"/>
</dbReference>
<feature type="transmembrane region" description="Helical" evidence="9">
    <location>
        <begin position="336"/>
        <end position="353"/>
    </location>
</feature>
<reference evidence="10 11" key="1">
    <citation type="submission" date="2020-08" db="EMBL/GenBank/DDBJ databases">
        <title>Plant Genome Project.</title>
        <authorList>
            <person name="Zhang R.-G."/>
        </authorList>
    </citation>
    <scope>NUCLEOTIDE SEQUENCE [LARGE SCALE GENOMIC DNA]</scope>
    <source>
        <tissue evidence="10">Rhizome</tissue>
    </source>
</reference>
<protein>
    <recommendedName>
        <fullName evidence="12">Oligopeptide transporter 5</fullName>
    </recommendedName>
</protein>
<evidence type="ECO:0000313" key="11">
    <source>
        <dbReference type="Proteomes" id="UP000734854"/>
    </source>
</evidence>
<dbReference type="Proteomes" id="UP000734854">
    <property type="component" value="Unassembled WGS sequence"/>
</dbReference>
<organism evidence="10 11">
    <name type="scientific">Zingiber officinale</name>
    <name type="common">Ginger</name>
    <name type="synonym">Amomum zingiber</name>
    <dbReference type="NCBI Taxonomy" id="94328"/>
    <lineage>
        <taxon>Eukaryota</taxon>
        <taxon>Viridiplantae</taxon>
        <taxon>Streptophyta</taxon>
        <taxon>Embryophyta</taxon>
        <taxon>Tracheophyta</taxon>
        <taxon>Spermatophyta</taxon>
        <taxon>Magnoliopsida</taxon>
        <taxon>Liliopsida</taxon>
        <taxon>Zingiberales</taxon>
        <taxon>Zingiberaceae</taxon>
        <taxon>Zingiber</taxon>
    </lineage>
</organism>
<name>A0A8J5ELU1_ZINOF</name>
<evidence type="ECO:0000256" key="1">
    <source>
        <dbReference type="ARBA" id="ARBA00004141"/>
    </source>
</evidence>
<sequence length="426" mass="47757">MTMLTTDDPSQPCLTIRTWILGAVSCVLLSFVNQFFNYRTNQISVNSIFVQILALPVGRWMARVLPPTIIRIPLLDWSFSLNPGPFNMKEHVVTVIIANSGTGGIYAVHIITILKAFYHRGINVMAAILLTQTTQKILGGFPLHVVAWHFSSSIFVQMPGINILTEIVIGYIMPGNPLASVVFKTYGCTSMGQAINFLSDFKLGHYMKIPPRSMFIAQLAGSVIANASYFGTAWWLLSDVPHICETNLLPKGSPWTCPSDTVFFSSSVIWGVVGPRRMFGPDSIYSGLNYFFLLGLFAPATVYLFHRLFLEKKWIRLINFPVIFAAAGYIPLVKTVNFNCWFIVGFVFNYWVLKHHKQWWGRYAYVLSAALDADTSFMAVIAFFTLGNYNINSVNWWGGVTDDYCQLAKCPTELGAYIPKGCPELQ</sequence>
<dbReference type="EMBL" id="JACMSC010000022">
    <property type="protein sequence ID" value="KAG6467968.1"/>
    <property type="molecule type" value="Genomic_DNA"/>
</dbReference>
<comment type="similarity">
    <text evidence="2">Belongs to the oligopeptide OPT transporter (TC 2.A.67.1) family.</text>
</comment>
<gene>
    <name evidence="10" type="ORF">ZIOFF_072533</name>
</gene>
<dbReference type="PANTHER" id="PTHR22601">
    <property type="entry name" value="ISP4 LIKE PROTEIN"/>
    <property type="match status" value="1"/>
</dbReference>
<keyword evidence="6" id="KW-0653">Protein transport</keyword>
<comment type="caution">
    <text evidence="10">The sequence shown here is derived from an EMBL/GenBank/DDBJ whole genome shotgun (WGS) entry which is preliminary data.</text>
</comment>
<feature type="transmembrane region" description="Helical" evidence="9">
    <location>
        <begin position="284"/>
        <end position="305"/>
    </location>
</feature>
<evidence type="ECO:0000256" key="7">
    <source>
        <dbReference type="ARBA" id="ARBA00022989"/>
    </source>
</evidence>
<evidence type="ECO:0000256" key="5">
    <source>
        <dbReference type="ARBA" id="ARBA00022856"/>
    </source>
</evidence>
<keyword evidence="8 9" id="KW-0472">Membrane</keyword>
<evidence type="ECO:0008006" key="12">
    <source>
        <dbReference type="Google" id="ProtNLM"/>
    </source>
</evidence>
<feature type="transmembrane region" description="Helical" evidence="9">
    <location>
        <begin position="92"/>
        <end position="118"/>
    </location>
</feature>
<keyword evidence="11" id="KW-1185">Reference proteome</keyword>
<dbReference type="InterPro" id="IPR004813">
    <property type="entry name" value="OPT"/>
</dbReference>
<evidence type="ECO:0000256" key="2">
    <source>
        <dbReference type="ARBA" id="ARBA00005484"/>
    </source>
</evidence>
<dbReference type="InterPro" id="IPR004648">
    <property type="entry name" value="Oligpept_transpt"/>
</dbReference>
<keyword evidence="7 9" id="KW-1133">Transmembrane helix</keyword>
<evidence type="ECO:0000256" key="4">
    <source>
        <dbReference type="ARBA" id="ARBA00022692"/>
    </source>
</evidence>
<dbReference type="Pfam" id="PF03169">
    <property type="entry name" value="OPT"/>
    <property type="match status" value="2"/>
</dbReference>
<feature type="transmembrane region" description="Helical" evidence="9">
    <location>
        <begin position="365"/>
        <end position="386"/>
    </location>
</feature>
<evidence type="ECO:0000256" key="6">
    <source>
        <dbReference type="ARBA" id="ARBA00022927"/>
    </source>
</evidence>
<feature type="transmembrane region" description="Helical" evidence="9">
    <location>
        <begin position="16"/>
        <end position="36"/>
    </location>
</feature>
<dbReference type="NCBIfam" id="TIGR00728">
    <property type="entry name" value="OPT_sfam"/>
    <property type="match status" value="2"/>
</dbReference>
<dbReference type="AlphaFoldDB" id="A0A8J5ELU1"/>
<keyword evidence="5" id="KW-0571">Peptide transport</keyword>
<dbReference type="GO" id="GO:0015031">
    <property type="term" value="P:protein transport"/>
    <property type="evidence" value="ECO:0007669"/>
    <property type="project" value="UniProtKB-KW"/>
</dbReference>